<dbReference type="OrthoDB" id="3292949at2"/>
<protein>
    <submittedName>
        <fullName evidence="1">DNA-binding protein</fullName>
    </submittedName>
</protein>
<dbReference type="RefSeq" id="WP_076821693.1">
    <property type="nucleotide sequence ID" value="NZ_MOMC01000089.1"/>
</dbReference>
<name>A0A1V2I173_9ACTN</name>
<keyword evidence="2" id="KW-1185">Reference proteome</keyword>
<dbReference type="Gene3D" id="3.40.50.1010">
    <property type="entry name" value="5'-nuclease"/>
    <property type="match status" value="1"/>
</dbReference>
<reference evidence="2" key="1">
    <citation type="submission" date="2016-10" db="EMBL/GenBank/DDBJ databases">
        <title>Frankia sp. NRRL B-16386 Genome sequencing.</title>
        <authorList>
            <person name="Ghodhbane-Gtari F."/>
            <person name="Swanson E."/>
            <person name="Gueddou A."/>
            <person name="Hezbri K."/>
            <person name="Ktari K."/>
            <person name="Nouioui I."/>
            <person name="Morris K."/>
            <person name="Simpson S."/>
            <person name="Abebe-Akele F."/>
            <person name="Thomas K."/>
            <person name="Gtari M."/>
            <person name="Tisa L.S."/>
        </authorList>
    </citation>
    <scope>NUCLEOTIDE SEQUENCE [LARGE SCALE GENOMIC DNA]</scope>
    <source>
        <strain evidence="2">NRRL B-16386</strain>
    </source>
</reference>
<dbReference type="GO" id="GO:0003677">
    <property type="term" value="F:DNA binding"/>
    <property type="evidence" value="ECO:0007669"/>
    <property type="project" value="UniProtKB-KW"/>
</dbReference>
<dbReference type="AlphaFoldDB" id="A0A1V2I173"/>
<comment type="caution">
    <text evidence="1">The sequence shown here is derived from an EMBL/GenBank/DDBJ whole genome shotgun (WGS) entry which is preliminary data.</text>
</comment>
<dbReference type="Proteomes" id="UP000188929">
    <property type="component" value="Unassembled WGS sequence"/>
</dbReference>
<evidence type="ECO:0000313" key="2">
    <source>
        <dbReference type="Proteomes" id="UP000188929"/>
    </source>
</evidence>
<gene>
    <name evidence="1" type="ORF">BL253_33430</name>
</gene>
<dbReference type="STRING" id="1834516.BL253_33430"/>
<keyword evidence="1" id="KW-0238">DNA-binding</keyword>
<dbReference type="SUPFAM" id="SSF88723">
    <property type="entry name" value="PIN domain-like"/>
    <property type="match status" value="1"/>
</dbReference>
<sequence length="138" mass="14801">MKRAAADPAVGTLMLDSEGLSLAVRRDRDITGWLDVARARDLRVVTTSMTLVEAVHPGVNRAALRWTLSRVVVEPVTETLAMAAADLLRGACLHGHRHAIDAVVAATAHAVSGPVTILTSDPEDLKRLCRPQVKIVKV</sequence>
<accession>A0A1V2I173</accession>
<organism evidence="1 2">
    <name type="scientific">Pseudofrankia asymbiotica</name>
    <dbReference type="NCBI Taxonomy" id="1834516"/>
    <lineage>
        <taxon>Bacteria</taxon>
        <taxon>Bacillati</taxon>
        <taxon>Actinomycetota</taxon>
        <taxon>Actinomycetes</taxon>
        <taxon>Frankiales</taxon>
        <taxon>Frankiaceae</taxon>
        <taxon>Pseudofrankia</taxon>
    </lineage>
</organism>
<evidence type="ECO:0000313" key="1">
    <source>
        <dbReference type="EMBL" id="ONH23248.1"/>
    </source>
</evidence>
<proteinExistence type="predicted"/>
<dbReference type="EMBL" id="MOMC01000089">
    <property type="protein sequence ID" value="ONH23248.1"/>
    <property type="molecule type" value="Genomic_DNA"/>
</dbReference>
<dbReference type="InterPro" id="IPR029060">
    <property type="entry name" value="PIN-like_dom_sf"/>
</dbReference>